<dbReference type="Pfam" id="PF00931">
    <property type="entry name" value="NB-ARC"/>
    <property type="match status" value="1"/>
</dbReference>
<dbReference type="Gene3D" id="3.40.50.300">
    <property type="entry name" value="P-loop containing nucleotide triphosphate hydrolases"/>
    <property type="match status" value="1"/>
</dbReference>
<organism evidence="2 3">
    <name type="scientific">Umezawaea tangerina</name>
    <dbReference type="NCBI Taxonomy" id="84725"/>
    <lineage>
        <taxon>Bacteria</taxon>
        <taxon>Bacillati</taxon>
        <taxon>Actinomycetota</taxon>
        <taxon>Actinomycetes</taxon>
        <taxon>Pseudonocardiales</taxon>
        <taxon>Pseudonocardiaceae</taxon>
        <taxon>Umezawaea</taxon>
    </lineage>
</organism>
<keyword evidence="3" id="KW-1185">Reference proteome</keyword>
<evidence type="ECO:0000313" key="3">
    <source>
        <dbReference type="Proteomes" id="UP000239494"/>
    </source>
</evidence>
<dbReference type="AlphaFoldDB" id="A0A2T0TH45"/>
<dbReference type="SUPFAM" id="SSF48452">
    <property type="entry name" value="TPR-like"/>
    <property type="match status" value="1"/>
</dbReference>
<name>A0A2T0TH45_9PSEU</name>
<dbReference type="EMBL" id="PVTF01000002">
    <property type="protein sequence ID" value="PRY45014.1"/>
    <property type="molecule type" value="Genomic_DNA"/>
</dbReference>
<dbReference type="SUPFAM" id="SSF52540">
    <property type="entry name" value="P-loop containing nucleoside triphosphate hydrolases"/>
    <property type="match status" value="1"/>
</dbReference>
<proteinExistence type="predicted"/>
<feature type="domain" description="NB-ARC" evidence="1">
    <location>
        <begin position="60"/>
        <end position="209"/>
    </location>
</feature>
<dbReference type="PANTHER" id="PTHR47691:SF3">
    <property type="entry name" value="HTH-TYPE TRANSCRIPTIONAL REGULATOR RV0890C-RELATED"/>
    <property type="match status" value="1"/>
</dbReference>
<evidence type="ECO:0000313" key="2">
    <source>
        <dbReference type="EMBL" id="PRY45014.1"/>
    </source>
</evidence>
<dbReference type="InterPro" id="IPR002182">
    <property type="entry name" value="NB-ARC"/>
</dbReference>
<sequence>MVQAGVIHQVTLAPVHQRERPPRQLPLAVRDFIGRGEHLAALSALLPNGAGNSGAASVVISAVDGTAGIGKTALALHWGHAVEHHFPDGTLYANLRGYGPGEPATSDEVLESFLRALGTQAERMPVGVEAKASAFRSLLAGRRLLLVLDNARSADQVRPLLPGVAGCVVVVTSRDSLTGLVVTESAHRLTLDVLSEHEARRLVESIAGEPRTKAEPKAVTDLVRLCARLPLALRIAAGRVTVHEHYTFADVVSELEDDHQRLGVLSRGNDERAALRAVFDRSYEKLRPDQARMFRRLGLHVGPEISVHAAAAVAELDLPTAHLLLEDLTNVHLIEQCALNRYKFHDLLRAYAADLAHRYDITIERELAVKSLLNWYTHTAWVYDAAVFPAHTRLPLRIPVPQNPMPAPDSVQALRWLNIEEPALLSALRKAAKCRMHKLSAHLAEGARFLVAKGAWKEQHEALAVGLSAARQTGDQVAETCFCIMLGETFINMRRWSEAFAILNHGLLLARDLDDNHYPAMTLNELGYLCIEQERFEDALEYLTEALPLSRGVDTGRTEAVVECNLAAAHNSLHLYEDALVHGDRSLVLRHRSGDLIGKGPALHQFARAWNGLGRFRLAADLCSEAISAGDTYGNLAEIMAGPLETLAVSLENLGHRDESNRCLQDAARLYDDYGYPWRARRVRDALARSS</sequence>
<dbReference type="PRINTS" id="PR00364">
    <property type="entry name" value="DISEASERSIST"/>
</dbReference>
<accession>A0A2T0TH45</accession>
<reference evidence="2 3" key="1">
    <citation type="submission" date="2018-03" db="EMBL/GenBank/DDBJ databases">
        <title>Genomic Encyclopedia of Archaeal and Bacterial Type Strains, Phase II (KMG-II): from individual species to whole genera.</title>
        <authorList>
            <person name="Goeker M."/>
        </authorList>
    </citation>
    <scope>NUCLEOTIDE SEQUENCE [LARGE SCALE GENOMIC DNA]</scope>
    <source>
        <strain evidence="2 3">DSM 44720</strain>
    </source>
</reference>
<dbReference type="InterPro" id="IPR011990">
    <property type="entry name" value="TPR-like_helical_dom_sf"/>
</dbReference>
<comment type="caution">
    <text evidence="2">The sequence shown here is derived from an EMBL/GenBank/DDBJ whole genome shotgun (WGS) entry which is preliminary data.</text>
</comment>
<gene>
    <name evidence="2" type="ORF">CLV43_102579</name>
</gene>
<dbReference type="Pfam" id="PF13424">
    <property type="entry name" value="TPR_12"/>
    <property type="match status" value="1"/>
</dbReference>
<evidence type="ECO:0000259" key="1">
    <source>
        <dbReference type="Pfam" id="PF00931"/>
    </source>
</evidence>
<dbReference type="Proteomes" id="UP000239494">
    <property type="component" value="Unassembled WGS sequence"/>
</dbReference>
<dbReference type="InterPro" id="IPR019734">
    <property type="entry name" value="TPR_rpt"/>
</dbReference>
<dbReference type="InterPro" id="IPR027417">
    <property type="entry name" value="P-loop_NTPase"/>
</dbReference>
<dbReference type="PANTHER" id="PTHR47691">
    <property type="entry name" value="REGULATOR-RELATED"/>
    <property type="match status" value="1"/>
</dbReference>
<protein>
    <submittedName>
        <fullName evidence="2">Tetratricopeptide repeat protein</fullName>
    </submittedName>
</protein>
<dbReference type="Gene3D" id="1.25.40.10">
    <property type="entry name" value="Tetratricopeptide repeat domain"/>
    <property type="match status" value="1"/>
</dbReference>
<dbReference type="GO" id="GO:0043531">
    <property type="term" value="F:ADP binding"/>
    <property type="evidence" value="ECO:0007669"/>
    <property type="project" value="InterPro"/>
</dbReference>
<dbReference type="SMART" id="SM00028">
    <property type="entry name" value="TPR"/>
    <property type="match status" value="4"/>
</dbReference>